<organism evidence="2 3">
    <name type="scientific">Lactiplantibacillus pentosus</name>
    <name type="common">Lactobacillus pentosus</name>
    <dbReference type="NCBI Taxonomy" id="1589"/>
    <lineage>
        <taxon>Bacteria</taxon>
        <taxon>Bacillati</taxon>
        <taxon>Bacillota</taxon>
        <taxon>Bacilli</taxon>
        <taxon>Lactobacillales</taxon>
        <taxon>Lactobacillaceae</taxon>
        <taxon>Lactiplantibacillus</taxon>
    </lineage>
</organism>
<dbReference type="InterPro" id="IPR035992">
    <property type="entry name" value="Ricin_B-like_lectins"/>
</dbReference>
<keyword evidence="1" id="KW-0472">Membrane</keyword>
<gene>
    <name evidence="2" type="ORF">C6Y08_00965</name>
</gene>
<dbReference type="RefSeq" id="WP_105960697.1">
    <property type="nucleotide sequence ID" value="NZ_OZ061355.1"/>
</dbReference>
<dbReference type="Proteomes" id="UP000238378">
    <property type="component" value="Unassembled WGS sequence"/>
</dbReference>
<keyword evidence="1" id="KW-0812">Transmembrane</keyword>
<dbReference type="CDD" id="cd00161">
    <property type="entry name" value="beta-trefoil_Ricin-like"/>
    <property type="match status" value="1"/>
</dbReference>
<dbReference type="Gene3D" id="2.80.10.50">
    <property type="match status" value="1"/>
</dbReference>
<proteinExistence type="predicted"/>
<keyword evidence="1" id="KW-1133">Transmembrane helix</keyword>
<evidence type="ECO:0000313" key="3">
    <source>
        <dbReference type="Proteomes" id="UP000238378"/>
    </source>
</evidence>
<dbReference type="SUPFAM" id="SSF50370">
    <property type="entry name" value="Ricin B-like lectins"/>
    <property type="match status" value="1"/>
</dbReference>
<dbReference type="PROSITE" id="PS50231">
    <property type="entry name" value="RICIN_B_LECTIN"/>
    <property type="match status" value="1"/>
</dbReference>
<feature type="transmembrane region" description="Helical" evidence="1">
    <location>
        <begin position="6"/>
        <end position="26"/>
    </location>
</feature>
<protein>
    <recommendedName>
        <fullName evidence="4">Ricin B lectin domain-containing protein</fullName>
    </recommendedName>
</protein>
<evidence type="ECO:0000313" key="2">
    <source>
        <dbReference type="EMBL" id="PRO96146.1"/>
    </source>
</evidence>
<dbReference type="EMBL" id="PVOB01000011">
    <property type="protein sequence ID" value="PRO96146.1"/>
    <property type="molecule type" value="Genomic_DNA"/>
</dbReference>
<evidence type="ECO:0008006" key="4">
    <source>
        <dbReference type="Google" id="ProtNLM"/>
    </source>
</evidence>
<sequence length="176" mass="20026">MNAGTILIIDAVIVIGLIVVFGHRLIKNYYRKIQTPDAYMIQNVQSGLVIRPQNAEIADCVPIIQYTPKNWECTTWQMIGIGNNEYLLKDLYTQKSFAPVGEIKAGTLLEQRPIGNDQHQHWIFERQTDDKYSIRLADSNLFITSVGGAVDERITLQTETNSANQLWTLHQQNPII</sequence>
<accession>A0ABX5D3H5</accession>
<keyword evidence="3" id="KW-1185">Reference proteome</keyword>
<comment type="caution">
    <text evidence="2">The sequence shown here is derived from an EMBL/GenBank/DDBJ whole genome shotgun (WGS) entry which is preliminary data.</text>
</comment>
<name>A0ABX5D3H5_LACPE</name>
<reference evidence="2 3" key="1">
    <citation type="submission" date="2018-03" db="EMBL/GenBank/DDBJ databases">
        <title>Draft Genome Sequences of six Lactobacillus pentosus Strains Isolated from Brines of Traditionally Fermented Spanish-Style Green Table Olives.</title>
        <authorList>
            <person name="Calero-Delgado B."/>
            <person name="Martin-Platero A.M."/>
            <person name="Perez-Pulido A.J."/>
            <person name="Benitez-Cabello A."/>
            <person name="Casimiro-Soriguer C.S."/>
            <person name="Martinez-Bueno M."/>
            <person name="Arroyo-Lopez F.N."/>
            <person name="Rodriguez-Gomez F."/>
            <person name="Bautista-Gallego J."/>
            <person name="Garrido-Fernandez A."/>
            <person name="Jimenez-Diaz R."/>
        </authorList>
    </citation>
    <scope>NUCLEOTIDE SEQUENCE [LARGE SCALE GENOMIC DNA]</scope>
    <source>
        <strain evidence="2 3">IG2</strain>
    </source>
</reference>
<evidence type="ECO:0000256" key="1">
    <source>
        <dbReference type="SAM" id="Phobius"/>
    </source>
</evidence>